<gene>
    <name evidence="2" type="ORF">GLAREA_01810</name>
</gene>
<dbReference type="Gene3D" id="3.40.50.720">
    <property type="entry name" value="NAD(P)-binding Rossmann-like Domain"/>
    <property type="match status" value="1"/>
</dbReference>
<keyword evidence="3" id="KW-1185">Reference proteome</keyword>
<accession>S3DH50</accession>
<dbReference type="AlphaFoldDB" id="S3DH50"/>
<dbReference type="SUPFAM" id="SSF51735">
    <property type="entry name" value="NAD(P)-binding Rossmann-fold domains"/>
    <property type="match status" value="1"/>
</dbReference>
<proteinExistence type="predicted"/>
<dbReference type="Pfam" id="PF13460">
    <property type="entry name" value="NAD_binding_10"/>
    <property type="match status" value="1"/>
</dbReference>
<dbReference type="RefSeq" id="XP_008087217.1">
    <property type="nucleotide sequence ID" value="XM_008089026.1"/>
</dbReference>
<protein>
    <submittedName>
        <fullName evidence="2">NAD(P)-binding Rossmann-fold containing protein</fullName>
    </submittedName>
</protein>
<evidence type="ECO:0000313" key="3">
    <source>
        <dbReference type="Proteomes" id="UP000016922"/>
    </source>
</evidence>
<sequence length="265" mass="29338">MKVLLLGATGNLGSRILPALLAHNHEVTAFVRNREKLQLLVPASIIANINVVQGDVTSRNDVADALCNFRIQALINAAGAAPMMPWNSSQAPQIEEAIVHALKDVGLEQRIKIRSWFVGGMLLLDVPYASQYTLYDYLPLYREDVHKLSLLESSKHLTWSCLCPGNMTPRSKAVSEVKDHVEKQRELKGLLASISVPAGWKTSILRKMPLCGGYLDVFSNLLSLRNSVHFEDVAEFIAGELENPNQLYIRKKIGLIEDGAARVET</sequence>
<organism evidence="2 3">
    <name type="scientific">Glarea lozoyensis (strain ATCC 20868 / MF5171)</name>
    <dbReference type="NCBI Taxonomy" id="1116229"/>
    <lineage>
        <taxon>Eukaryota</taxon>
        <taxon>Fungi</taxon>
        <taxon>Dikarya</taxon>
        <taxon>Ascomycota</taxon>
        <taxon>Pezizomycotina</taxon>
        <taxon>Leotiomycetes</taxon>
        <taxon>Helotiales</taxon>
        <taxon>Helotiaceae</taxon>
        <taxon>Glarea</taxon>
    </lineage>
</organism>
<dbReference type="Proteomes" id="UP000016922">
    <property type="component" value="Unassembled WGS sequence"/>
</dbReference>
<dbReference type="InterPro" id="IPR016040">
    <property type="entry name" value="NAD(P)-bd_dom"/>
</dbReference>
<dbReference type="OrthoDB" id="10254221at2759"/>
<dbReference type="KEGG" id="glz:GLAREA_01810"/>
<reference evidence="2 3" key="1">
    <citation type="journal article" date="2013" name="BMC Genomics">
        <title>Genomics-driven discovery of the pneumocandin biosynthetic gene cluster in the fungus Glarea lozoyensis.</title>
        <authorList>
            <person name="Chen L."/>
            <person name="Yue Q."/>
            <person name="Zhang X."/>
            <person name="Xiang M."/>
            <person name="Wang C."/>
            <person name="Li S."/>
            <person name="Che Y."/>
            <person name="Ortiz-Lopez F.J."/>
            <person name="Bills G.F."/>
            <person name="Liu X."/>
            <person name="An Z."/>
        </authorList>
    </citation>
    <scope>NUCLEOTIDE SEQUENCE [LARGE SCALE GENOMIC DNA]</scope>
    <source>
        <strain evidence="3">ATCC 20868 / MF5171</strain>
    </source>
</reference>
<feature type="domain" description="NAD(P)-binding" evidence="1">
    <location>
        <begin position="7"/>
        <end position="173"/>
    </location>
</feature>
<dbReference type="EMBL" id="KE145371">
    <property type="protein sequence ID" value="EPE25898.1"/>
    <property type="molecule type" value="Genomic_DNA"/>
</dbReference>
<dbReference type="InterPro" id="IPR051606">
    <property type="entry name" value="Polyketide_Oxido-like"/>
</dbReference>
<evidence type="ECO:0000313" key="2">
    <source>
        <dbReference type="EMBL" id="EPE25898.1"/>
    </source>
</evidence>
<dbReference type="PANTHER" id="PTHR43355:SF7">
    <property type="entry name" value="NAD(P)-BINDING DOMAIN-CONTAINING PROTEIN"/>
    <property type="match status" value="1"/>
</dbReference>
<dbReference type="GO" id="GO:0016646">
    <property type="term" value="F:oxidoreductase activity, acting on the CH-NH group of donors, NAD or NADP as acceptor"/>
    <property type="evidence" value="ECO:0007669"/>
    <property type="project" value="TreeGrafter"/>
</dbReference>
<dbReference type="HOGENOM" id="CLU_066059_0_0_1"/>
<dbReference type="InterPro" id="IPR036291">
    <property type="entry name" value="NAD(P)-bd_dom_sf"/>
</dbReference>
<dbReference type="PANTHER" id="PTHR43355">
    <property type="entry name" value="FLAVIN REDUCTASE (NADPH)"/>
    <property type="match status" value="1"/>
</dbReference>
<name>S3DH50_GLAL2</name>
<dbReference type="GeneID" id="19460868"/>
<evidence type="ECO:0000259" key="1">
    <source>
        <dbReference type="Pfam" id="PF13460"/>
    </source>
</evidence>
<dbReference type="STRING" id="1116229.S3DH50"/>